<dbReference type="OrthoDB" id="8365415at2"/>
<dbReference type="AlphaFoldDB" id="A0A3S0QLL5"/>
<evidence type="ECO:0000313" key="5">
    <source>
        <dbReference type="Proteomes" id="UP000278081"/>
    </source>
</evidence>
<dbReference type="Proteomes" id="UP000278081">
    <property type="component" value="Unassembled WGS sequence"/>
</dbReference>
<dbReference type="GO" id="GO:0003677">
    <property type="term" value="F:DNA binding"/>
    <property type="evidence" value="ECO:0007669"/>
    <property type="project" value="UniProtKB-UniRule"/>
</dbReference>
<comment type="caution">
    <text evidence="4">The sequence shown here is derived from an EMBL/GenBank/DDBJ whole genome shotgun (WGS) entry which is preliminary data.</text>
</comment>
<dbReference type="GO" id="GO:0000160">
    <property type="term" value="P:phosphorelay signal transduction system"/>
    <property type="evidence" value="ECO:0007669"/>
    <property type="project" value="InterPro"/>
</dbReference>
<evidence type="ECO:0000313" key="4">
    <source>
        <dbReference type="EMBL" id="RUM06789.1"/>
    </source>
</evidence>
<dbReference type="SMART" id="SM00862">
    <property type="entry name" value="Trans_reg_C"/>
    <property type="match status" value="1"/>
</dbReference>
<gene>
    <name evidence="4" type="ORF">EFR84_11365</name>
</gene>
<evidence type="ECO:0000256" key="1">
    <source>
        <dbReference type="ARBA" id="ARBA00023125"/>
    </source>
</evidence>
<evidence type="ECO:0000259" key="3">
    <source>
        <dbReference type="PROSITE" id="PS51755"/>
    </source>
</evidence>
<dbReference type="SUPFAM" id="SSF46894">
    <property type="entry name" value="C-terminal effector domain of the bipartite response regulators"/>
    <property type="match status" value="1"/>
</dbReference>
<proteinExistence type="predicted"/>
<dbReference type="EMBL" id="RJTJ01000008">
    <property type="protein sequence ID" value="RUM06789.1"/>
    <property type="molecule type" value="Genomic_DNA"/>
</dbReference>
<protein>
    <submittedName>
        <fullName evidence="4">Winged helix family transcriptional regulator</fullName>
    </submittedName>
</protein>
<sequence>MDDLVDLQRDRIAFLEERVRQLEEALMPASVMAPIEYQLTANEARVFSHLASRDFGTKQSIMMALYSDRAEEPEIKIVDVFVCKMRRKLKPFGVRIETIWGQGYRLARPGMAEVAA</sequence>
<name>A0A3S0QLL5_9HYPH</name>
<accession>A0A3S0QLL5</accession>
<dbReference type="RefSeq" id="WP_126908965.1">
    <property type="nucleotide sequence ID" value="NZ_ML133755.1"/>
</dbReference>
<feature type="domain" description="OmpR/PhoB-type" evidence="3">
    <location>
        <begin position="1"/>
        <end position="108"/>
    </location>
</feature>
<dbReference type="InterPro" id="IPR036388">
    <property type="entry name" value="WH-like_DNA-bd_sf"/>
</dbReference>
<evidence type="ECO:0000256" key="2">
    <source>
        <dbReference type="PROSITE-ProRule" id="PRU01091"/>
    </source>
</evidence>
<dbReference type="Gene3D" id="1.10.10.10">
    <property type="entry name" value="Winged helix-like DNA-binding domain superfamily/Winged helix DNA-binding domain"/>
    <property type="match status" value="1"/>
</dbReference>
<dbReference type="InterPro" id="IPR016032">
    <property type="entry name" value="Sig_transdc_resp-reg_C-effctor"/>
</dbReference>
<dbReference type="GO" id="GO:0006355">
    <property type="term" value="P:regulation of DNA-templated transcription"/>
    <property type="evidence" value="ECO:0007669"/>
    <property type="project" value="InterPro"/>
</dbReference>
<reference evidence="4 5" key="1">
    <citation type="submission" date="2018-11" db="EMBL/GenBank/DDBJ databases">
        <title>Rhizobium chutanense sp. nov., isolated from root nodules of Phaseolus vulgaris in China.</title>
        <authorList>
            <person name="Huo Y."/>
        </authorList>
    </citation>
    <scope>NUCLEOTIDE SEQUENCE [LARGE SCALE GENOMIC DNA]</scope>
    <source>
        <strain evidence="4 5">C16</strain>
    </source>
</reference>
<dbReference type="Pfam" id="PF00486">
    <property type="entry name" value="Trans_reg_C"/>
    <property type="match status" value="1"/>
</dbReference>
<organism evidence="4 5">
    <name type="scientific">Rhizobium chutanense</name>
    <dbReference type="NCBI Taxonomy" id="2035448"/>
    <lineage>
        <taxon>Bacteria</taxon>
        <taxon>Pseudomonadati</taxon>
        <taxon>Pseudomonadota</taxon>
        <taxon>Alphaproteobacteria</taxon>
        <taxon>Hyphomicrobiales</taxon>
        <taxon>Rhizobiaceae</taxon>
        <taxon>Rhizobium/Agrobacterium group</taxon>
        <taxon>Rhizobium</taxon>
    </lineage>
</organism>
<dbReference type="PROSITE" id="PS51755">
    <property type="entry name" value="OMPR_PHOB"/>
    <property type="match status" value="1"/>
</dbReference>
<dbReference type="InterPro" id="IPR001867">
    <property type="entry name" value="OmpR/PhoB-type_DNA-bd"/>
</dbReference>
<feature type="DNA-binding region" description="OmpR/PhoB-type" evidence="2">
    <location>
        <begin position="1"/>
        <end position="108"/>
    </location>
</feature>
<keyword evidence="1 2" id="KW-0238">DNA-binding</keyword>